<name>A0A8B7D2L2_PHODC</name>
<dbReference type="InterPro" id="IPR043424">
    <property type="entry name" value="BLT-like"/>
</dbReference>
<protein>
    <submittedName>
        <fullName evidence="4">Protein BRANCHLESS TRICHOME</fullName>
    </submittedName>
</protein>
<gene>
    <name evidence="4" type="primary">LOC103722928</name>
</gene>
<keyword evidence="1" id="KW-0175">Coiled coil</keyword>
<evidence type="ECO:0000256" key="2">
    <source>
        <dbReference type="SAM" id="MobiDB-lite"/>
    </source>
</evidence>
<dbReference type="GeneID" id="103722928"/>
<evidence type="ECO:0000256" key="1">
    <source>
        <dbReference type="SAM" id="Coils"/>
    </source>
</evidence>
<dbReference type="RefSeq" id="XP_008811885.2">
    <property type="nucleotide sequence ID" value="XM_008813663.4"/>
</dbReference>
<keyword evidence="3" id="KW-1185">Reference proteome</keyword>
<dbReference type="AlphaFoldDB" id="A0A8B7D2L2"/>
<feature type="region of interest" description="Disordered" evidence="2">
    <location>
        <begin position="188"/>
        <end position="254"/>
    </location>
</feature>
<reference evidence="4" key="2">
    <citation type="submission" date="2025-08" db="UniProtKB">
        <authorList>
            <consortium name="RefSeq"/>
        </authorList>
    </citation>
    <scope>IDENTIFICATION</scope>
    <source>
        <tissue evidence="4">Young leaves</tissue>
    </source>
</reference>
<feature type="compositionally biased region" description="Polar residues" evidence="2">
    <location>
        <begin position="222"/>
        <end position="243"/>
    </location>
</feature>
<proteinExistence type="predicted"/>
<evidence type="ECO:0000313" key="4">
    <source>
        <dbReference type="RefSeq" id="XP_008811885.2"/>
    </source>
</evidence>
<accession>A0A8B7D2L2</accession>
<sequence length="314" mass="35753">MEGSLINLRNSPVAGPIISTLPTWKLYDNPHYAECCNDSTLHLHSSSCISPYLRLILASELDLAALLRPMDCDRTPSELELAQDQIEELKAELEFERRMRRKVESLNKAMARELTEERKAREAAHGLCRRLEGELARKKEEVDRVLRDIDEERRMLRIAEVWREERVQMKLSEARLLMEEKLQEMAAIQGKREMPKKGDQEEGELKLNTVPSIQRGPCENAESFSENNGGTVGSTGPASQPSQQRREPENPHIKRGIKGFVEFPRVVRVHGSSKEGRVHLGSNLECQRAQLRILLRHRNPVGLGLLGNSENLVM</sequence>
<dbReference type="PANTHER" id="PTHR31071">
    <property type="entry name" value="GB|AAF24581.1"/>
    <property type="match status" value="1"/>
</dbReference>
<dbReference type="Proteomes" id="UP000228380">
    <property type="component" value="Chromosome 2"/>
</dbReference>
<dbReference type="OrthoDB" id="777875at2759"/>
<feature type="compositionally biased region" description="Basic and acidic residues" evidence="2">
    <location>
        <begin position="190"/>
        <end position="205"/>
    </location>
</feature>
<organism evidence="3 4">
    <name type="scientific">Phoenix dactylifera</name>
    <name type="common">Date palm</name>
    <dbReference type="NCBI Taxonomy" id="42345"/>
    <lineage>
        <taxon>Eukaryota</taxon>
        <taxon>Viridiplantae</taxon>
        <taxon>Streptophyta</taxon>
        <taxon>Embryophyta</taxon>
        <taxon>Tracheophyta</taxon>
        <taxon>Spermatophyta</taxon>
        <taxon>Magnoliopsida</taxon>
        <taxon>Liliopsida</taxon>
        <taxon>Arecaceae</taxon>
        <taxon>Coryphoideae</taxon>
        <taxon>Phoeniceae</taxon>
        <taxon>Phoenix</taxon>
    </lineage>
</organism>
<dbReference type="KEGG" id="pda:103722928"/>
<dbReference type="PANTHER" id="PTHR31071:SF39">
    <property type="entry name" value="PROTEIN BRANCHLESS TRICHOME"/>
    <property type="match status" value="1"/>
</dbReference>
<reference evidence="3" key="1">
    <citation type="journal article" date="2019" name="Nat. Commun.">
        <title>Genome-wide association mapping of date palm fruit traits.</title>
        <authorList>
            <person name="Hazzouri K.M."/>
            <person name="Gros-Balthazard M."/>
            <person name="Flowers J.M."/>
            <person name="Copetti D."/>
            <person name="Lemansour A."/>
            <person name="Lebrun M."/>
            <person name="Masmoudi K."/>
            <person name="Ferrand S."/>
            <person name="Dhar M.I."/>
            <person name="Fresquez Z.A."/>
            <person name="Rosas U."/>
            <person name="Zhang J."/>
            <person name="Talag J."/>
            <person name="Lee S."/>
            <person name="Kudrna D."/>
            <person name="Powell R.F."/>
            <person name="Leitch I.J."/>
            <person name="Krueger R.R."/>
            <person name="Wing R.A."/>
            <person name="Amiri K.M.A."/>
            <person name="Purugganan M.D."/>
        </authorList>
    </citation>
    <scope>NUCLEOTIDE SEQUENCE [LARGE SCALE GENOMIC DNA]</scope>
    <source>
        <strain evidence="3">cv. Khalas</strain>
    </source>
</reference>
<feature type="coiled-coil region" evidence="1">
    <location>
        <begin position="72"/>
        <end position="155"/>
    </location>
</feature>
<evidence type="ECO:0000313" key="3">
    <source>
        <dbReference type="Proteomes" id="UP000228380"/>
    </source>
</evidence>